<keyword evidence="1" id="KW-0472">Membrane</keyword>
<dbReference type="AlphaFoldDB" id="A0A2P6MMA6"/>
<dbReference type="Proteomes" id="UP000241769">
    <property type="component" value="Unassembled WGS sequence"/>
</dbReference>
<evidence type="ECO:0000313" key="2">
    <source>
        <dbReference type="EMBL" id="PRP72834.1"/>
    </source>
</evidence>
<comment type="caution">
    <text evidence="2">The sequence shown here is derived from an EMBL/GenBank/DDBJ whole genome shotgun (WGS) entry which is preliminary data.</text>
</comment>
<evidence type="ECO:0000313" key="3">
    <source>
        <dbReference type="Proteomes" id="UP000241769"/>
    </source>
</evidence>
<protein>
    <submittedName>
        <fullName evidence="2">Uncharacterized protein</fullName>
    </submittedName>
</protein>
<gene>
    <name evidence="2" type="ORF">PROFUN_15293</name>
</gene>
<proteinExistence type="predicted"/>
<dbReference type="InParanoid" id="A0A2P6MMA6"/>
<accession>A0A2P6MMA6</accession>
<dbReference type="EMBL" id="MDYQ01000801">
    <property type="protein sequence ID" value="PRP72834.1"/>
    <property type="molecule type" value="Genomic_DNA"/>
</dbReference>
<feature type="transmembrane region" description="Helical" evidence="1">
    <location>
        <begin position="6"/>
        <end position="28"/>
    </location>
</feature>
<evidence type="ECO:0000256" key="1">
    <source>
        <dbReference type="SAM" id="Phobius"/>
    </source>
</evidence>
<name>A0A2P6MMA6_9EUKA</name>
<keyword evidence="3" id="KW-1185">Reference proteome</keyword>
<organism evidence="2 3">
    <name type="scientific">Planoprotostelium fungivorum</name>
    <dbReference type="NCBI Taxonomy" id="1890364"/>
    <lineage>
        <taxon>Eukaryota</taxon>
        <taxon>Amoebozoa</taxon>
        <taxon>Evosea</taxon>
        <taxon>Variosea</taxon>
        <taxon>Cavosteliida</taxon>
        <taxon>Cavosteliaceae</taxon>
        <taxon>Planoprotostelium</taxon>
    </lineage>
</organism>
<reference evidence="2 3" key="1">
    <citation type="journal article" date="2018" name="Genome Biol. Evol.">
        <title>Multiple Roots of Fruiting Body Formation in Amoebozoa.</title>
        <authorList>
            <person name="Hillmann F."/>
            <person name="Forbes G."/>
            <person name="Novohradska S."/>
            <person name="Ferling I."/>
            <person name="Riege K."/>
            <person name="Groth M."/>
            <person name="Westermann M."/>
            <person name="Marz M."/>
            <person name="Spaller T."/>
            <person name="Winckler T."/>
            <person name="Schaap P."/>
            <person name="Glockner G."/>
        </authorList>
    </citation>
    <scope>NUCLEOTIDE SEQUENCE [LARGE SCALE GENOMIC DNA]</scope>
    <source>
        <strain evidence="2 3">Jena</strain>
    </source>
</reference>
<sequence>MAISEVIIFHSFLLHSLCLAAFCCWTPARMQGVTHSLKYPFLLVGISLRMRSTSSHLGRRKILGTKQSMELFELDLNLVRIWRKGEQFT</sequence>
<keyword evidence="1" id="KW-1133">Transmembrane helix</keyword>
<keyword evidence="1" id="KW-0812">Transmembrane</keyword>